<dbReference type="InterPro" id="IPR011989">
    <property type="entry name" value="ARM-like"/>
</dbReference>
<evidence type="ECO:0000313" key="6">
    <source>
        <dbReference type="Proteomes" id="UP000749559"/>
    </source>
</evidence>
<evidence type="ECO:0000256" key="4">
    <source>
        <dbReference type="SAM" id="MobiDB-lite"/>
    </source>
</evidence>
<dbReference type="GO" id="GO:0003779">
    <property type="term" value="F:actin binding"/>
    <property type="evidence" value="ECO:0007669"/>
    <property type="project" value="InterPro"/>
</dbReference>
<keyword evidence="2 3" id="KW-0175">Coiled coil</keyword>
<feature type="coiled-coil region" evidence="3">
    <location>
        <begin position="465"/>
        <end position="492"/>
    </location>
</feature>
<dbReference type="EMBL" id="CAIIXF020000002">
    <property type="protein sequence ID" value="CAH1777867.1"/>
    <property type="molecule type" value="Genomic_DNA"/>
</dbReference>
<sequence>MEPKKDKEKRSSFLDKIGGTFTKGKKEKFKKEKESVPSAVRTHSEDYGSDGTADADSQQIVNRLTDDEVKAKFEQMLDDMNLTDEKKEPLRKGNIEMKRSMIAMHLKSSQQRSGKIDSPQEFIHNLNGFELKGEKRLRLLESLRVSLTSNTVSWVQEFGIDGLNAILKNLTYCSDSKSERRSAHECVKCLKAFMNSKYGLLQIINHEEALTILARSVDPSDQVTMLEAVRILAAICLVPPDGHDKVLEGITICGEIRSQDRLTPIIMGLAMEDNSSMRVACIQLINAIISTPDDLDFRMHLRNEFMRTGLVDLLEVLERDKTEEVKVQINIFVEHKEEDFEDFSQRYENVRMELDDARECFELIQNTVANSTAEPFFLSILQHLLTIRDDANVRPQYYKLIEECVTQIVLHKNGMDPDFRHTKRFEIDVEPLVGNLGNNVNIEDSEIQSLPQHIRQKFEEAVTVKMESEARVSSLEERLKKKDEELNDIKTKVQQGTAAVIGTAIAGGPPPPPPPPGGGGPPPPPPPPMPGGGGPPPPPPPPFPGGGGPPPPP</sequence>
<dbReference type="SMART" id="SM01140">
    <property type="entry name" value="Drf_GBD"/>
    <property type="match status" value="1"/>
</dbReference>
<protein>
    <submittedName>
        <fullName evidence="5">Uncharacterized protein</fullName>
    </submittedName>
</protein>
<proteinExistence type="inferred from homology"/>
<dbReference type="SMART" id="SM01139">
    <property type="entry name" value="Drf_FH3"/>
    <property type="match status" value="1"/>
</dbReference>
<feature type="non-terminal residue" evidence="5">
    <location>
        <position position="1"/>
    </location>
</feature>
<name>A0A8J1TI11_OWEFU</name>
<dbReference type="PROSITE" id="PS51232">
    <property type="entry name" value="GBD_FH3"/>
    <property type="match status" value="1"/>
</dbReference>
<dbReference type="GO" id="GO:0030041">
    <property type="term" value="P:actin filament polymerization"/>
    <property type="evidence" value="ECO:0007669"/>
    <property type="project" value="TreeGrafter"/>
</dbReference>
<dbReference type="SUPFAM" id="SSF48371">
    <property type="entry name" value="ARM repeat"/>
    <property type="match status" value="1"/>
</dbReference>
<feature type="region of interest" description="Disordered" evidence="4">
    <location>
        <begin position="501"/>
        <end position="553"/>
    </location>
</feature>
<dbReference type="InterPro" id="IPR014768">
    <property type="entry name" value="GBD/FH3_dom"/>
</dbReference>
<dbReference type="AlphaFoldDB" id="A0A8J1TI11"/>
<dbReference type="OrthoDB" id="1104827at2759"/>
<comment type="caution">
    <text evidence="5">The sequence shown here is derived from an EMBL/GenBank/DDBJ whole genome shotgun (WGS) entry which is preliminary data.</text>
</comment>
<reference evidence="5" key="1">
    <citation type="submission" date="2022-03" db="EMBL/GenBank/DDBJ databases">
        <authorList>
            <person name="Martin C."/>
        </authorList>
    </citation>
    <scope>NUCLEOTIDE SEQUENCE</scope>
</reference>
<dbReference type="PANTHER" id="PTHR45691">
    <property type="entry name" value="PROTEIN DIAPHANOUS"/>
    <property type="match status" value="1"/>
</dbReference>
<dbReference type="InterPro" id="IPR010472">
    <property type="entry name" value="FH3_dom"/>
</dbReference>
<feature type="compositionally biased region" description="Pro residues" evidence="4">
    <location>
        <begin position="508"/>
        <end position="553"/>
    </location>
</feature>
<evidence type="ECO:0000313" key="5">
    <source>
        <dbReference type="EMBL" id="CAH1777867.1"/>
    </source>
</evidence>
<evidence type="ECO:0000256" key="1">
    <source>
        <dbReference type="ARBA" id="ARBA00008214"/>
    </source>
</evidence>
<organism evidence="5 6">
    <name type="scientific">Owenia fusiformis</name>
    <name type="common">Polychaete worm</name>
    <dbReference type="NCBI Taxonomy" id="6347"/>
    <lineage>
        <taxon>Eukaryota</taxon>
        <taxon>Metazoa</taxon>
        <taxon>Spiralia</taxon>
        <taxon>Lophotrochozoa</taxon>
        <taxon>Annelida</taxon>
        <taxon>Polychaeta</taxon>
        <taxon>Sedentaria</taxon>
        <taxon>Canalipalpata</taxon>
        <taxon>Sabellida</taxon>
        <taxon>Oweniida</taxon>
        <taxon>Oweniidae</taxon>
        <taxon>Owenia</taxon>
    </lineage>
</organism>
<dbReference type="Gene3D" id="1.10.20.40">
    <property type="entry name" value="Formin, diaphanous GTPase-binding domain"/>
    <property type="match status" value="1"/>
</dbReference>
<dbReference type="InterPro" id="IPR016024">
    <property type="entry name" value="ARM-type_fold"/>
</dbReference>
<dbReference type="PANTHER" id="PTHR45691:SF6">
    <property type="entry name" value="PROTEIN DIAPHANOUS"/>
    <property type="match status" value="1"/>
</dbReference>
<dbReference type="Gene3D" id="1.25.10.10">
    <property type="entry name" value="Leucine-rich Repeat Variant"/>
    <property type="match status" value="1"/>
</dbReference>
<evidence type="ECO:0000256" key="3">
    <source>
        <dbReference type="SAM" id="Coils"/>
    </source>
</evidence>
<dbReference type="InterPro" id="IPR051412">
    <property type="entry name" value="Formin_Homology_Diaphanous_sf"/>
</dbReference>
<dbReference type="GO" id="GO:0031267">
    <property type="term" value="F:small GTPase binding"/>
    <property type="evidence" value="ECO:0007669"/>
    <property type="project" value="InterPro"/>
</dbReference>
<evidence type="ECO:0000256" key="2">
    <source>
        <dbReference type="ARBA" id="ARBA00023054"/>
    </source>
</evidence>
<dbReference type="InterPro" id="IPR044933">
    <property type="entry name" value="DIA_GBD_sf"/>
</dbReference>
<accession>A0A8J1TI11</accession>
<comment type="similarity">
    <text evidence="1">Belongs to the formin homology family. Diaphanous subfamily.</text>
</comment>
<dbReference type="Pfam" id="PF06371">
    <property type="entry name" value="Drf_GBD"/>
    <property type="match status" value="1"/>
</dbReference>
<gene>
    <name evidence="5" type="ORF">OFUS_LOCUS4859</name>
</gene>
<dbReference type="InterPro" id="IPR010473">
    <property type="entry name" value="GTPase-bd"/>
</dbReference>
<keyword evidence="6" id="KW-1185">Reference proteome</keyword>
<feature type="region of interest" description="Disordered" evidence="4">
    <location>
        <begin position="24"/>
        <end position="56"/>
    </location>
</feature>
<dbReference type="Gene3D" id="1.10.238.150">
    <property type="entry name" value="Formin, FH3 diaphanous domain"/>
    <property type="match status" value="1"/>
</dbReference>
<dbReference type="Pfam" id="PF06367">
    <property type="entry name" value="Drf_FH3"/>
    <property type="match status" value="1"/>
</dbReference>
<dbReference type="GO" id="GO:0005884">
    <property type="term" value="C:actin filament"/>
    <property type="evidence" value="ECO:0007669"/>
    <property type="project" value="TreeGrafter"/>
</dbReference>
<dbReference type="Proteomes" id="UP000749559">
    <property type="component" value="Unassembled WGS sequence"/>
</dbReference>